<dbReference type="Pfam" id="PF00069">
    <property type="entry name" value="Pkinase"/>
    <property type="match status" value="1"/>
</dbReference>
<reference evidence="2 3" key="1">
    <citation type="submission" date="2014-06" db="EMBL/GenBank/DDBJ databases">
        <title>Evolutionary Origins and Diversification of the Mycorrhizal Mutualists.</title>
        <authorList>
            <consortium name="DOE Joint Genome Institute"/>
            <consortium name="Mycorrhizal Genomics Consortium"/>
            <person name="Kohler A."/>
            <person name="Kuo A."/>
            <person name="Nagy L.G."/>
            <person name="Floudas D."/>
            <person name="Copeland A."/>
            <person name="Barry K.W."/>
            <person name="Cichocki N."/>
            <person name="Veneault-Fourrey C."/>
            <person name="LaButti K."/>
            <person name="Lindquist E.A."/>
            <person name="Lipzen A."/>
            <person name="Lundell T."/>
            <person name="Morin E."/>
            <person name="Murat C."/>
            <person name="Riley R."/>
            <person name="Ohm R."/>
            <person name="Sun H."/>
            <person name="Tunlid A."/>
            <person name="Henrissat B."/>
            <person name="Grigoriev I.V."/>
            <person name="Hibbett D.S."/>
            <person name="Martin F."/>
        </authorList>
    </citation>
    <scope>NUCLEOTIDE SEQUENCE [LARGE SCALE GENOMIC DNA]</scope>
    <source>
        <strain evidence="2 3">SS14</strain>
    </source>
</reference>
<proteinExistence type="predicted"/>
<dbReference type="GO" id="GO:0005737">
    <property type="term" value="C:cytoplasm"/>
    <property type="evidence" value="ECO:0007669"/>
    <property type="project" value="TreeGrafter"/>
</dbReference>
<protein>
    <recommendedName>
        <fullName evidence="1">Protein kinase domain-containing protein</fullName>
    </recommendedName>
</protein>
<dbReference type="InterPro" id="IPR008271">
    <property type="entry name" value="Ser/Thr_kinase_AS"/>
</dbReference>
<dbReference type="PROSITE" id="PS50011">
    <property type="entry name" value="PROTEIN_KINASE_DOM"/>
    <property type="match status" value="1"/>
</dbReference>
<dbReference type="HOGENOM" id="CLU_1284008_0_0_1"/>
<dbReference type="Proteomes" id="UP000054279">
    <property type="component" value="Unassembled WGS sequence"/>
</dbReference>
<organism evidence="2 3">
    <name type="scientific">Sphaerobolus stellatus (strain SS14)</name>
    <dbReference type="NCBI Taxonomy" id="990650"/>
    <lineage>
        <taxon>Eukaryota</taxon>
        <taxon>Fungi</taxon>
        <taxon>Dikarya</taxon>
        <taxon>Basidiomycota</taxon>
        <taxon>Agaricomycotina</taxon>
        <taxon>Agaricomycetes</taxon>
        <taxon>Phallomycetidae</taxon>
        <taxon>Geastrales</taxon>
        <taxon>Sphaerobolaceae</taxon>
        <taxon>Sphaerobolus</taxon>
    </lineage>
</organism>
<dbReference type="InterPro" id="IPR011009">
    <property type="entry name" value="Kinase-like_dom_sf"/>
</dbReference>
<dbReference type="SUPFAM" id="SSF56112">
    <property type="entry name" value="Protein kinase-like (PK-like)"/>
    <property type="match status" value="1"/>
</dbReference>
<evidence type="ECO:0000259" key="1">
    <source>
        <dbReference type="PROSITE" id="PS50011"/>
    </source>
</evidence>
<dbReference type="InterPro" id="IPR000719">
    <property type="entry name" value="Prot_kinase_dom"/>
</dbReference>
<gene>
    <name evidence="2" type="ORF">M422DRAFT_49272</name>
</gene>
<dbReference type="PROSITE" id="PS00108">
    <property type="entry name" value="PROTEIN_KINASE_ST"/>
    <property type="match status" value="1"/>
</dbReference>
<keyword evidence="3" id="KW-1185">Reference proteome</keyword>
<dbReference type="OrthoDB" id="2523927at2759"/>
<feature type="domain" description="Protein kinase" evidence="1">
    <location>
        <begin position="1"/>
        <end position="215"/>
    </location>
</feature>
<dbReference type="PANTHER" id="PTHR24361">
    <property type="entry name" value="MITOGEN-ACTIVATED KINASE KINASE KINASE"/>
    <property type="match status" value="1"/>
</dbReference>
<dbReference type="EMBL" id="KN837146">
    <property type="protein sequence ID" value="KIJ40096.1"/>
    <property type="molecule type" value="Genomic_DNA"/>
</dbReference>
<dbReference type="AlphaFoldDB" id="A0A0C9VQC3"/>
<evidence type="ECO:0000313" key="2">
    <source>
        <dbReference type="EMBL" id="KIJ40096.1"/>
    </source>
</evidence>
<dbReference type="GO" id="GO:0004674">
    <property type="term" value="F:protein serine/threonine kinase activity"/>
    <property type="evidence" value="ECO:0007669"/>
    <property type="project" value="TreeGrafter"/>
</dbReference>
<evidence type="ECO:0000313" key="3">
    <source>
        <dbReference type="Proteomes" id="UP000054279"/>
    </source>
</evidence>
<dbReference type="SMART" id="SM00220">
    <property type="entry name" value="S_TKc"/>
    <property type="match status" value="1"/>
</dbReference>
<dbReference type="GO" id="GO:0005524">
    <property type="term" value="F:ATP binding"/>
    <property type="evidence" value="ECO:0007669"/>
    <property type="project" value="InterPro"/>
</dbReference>
<name>A0A0C9VQC3_SPHS4</name>
<dbReference type="InterPro" id="IPR053235">
    <property type="entry name" value="Ser_Thr_kinase"/>
</dbReference>
<sequence>MEIDTPFETEIEVTALLHKCPGLQFIAFDDLSLEESPNGYKVATIQEVEGHFFFKATGRRPKDVFIKEVVTLHNISHPNIVALKACVINEDKKVVGFLTEYAENGDLHDHYHSPTNLKQAWILQLVDALSYLQKEGIEYHDIKPRNLVIVDGKLKMIDFDGGYSRGYYKKGFDCFPLAIILEDLGFPGAESLVEEAKSKQISFDTFRSRFISLTC</sequence>
<dbReference type="Gene3D" id="1.10.510.10">
    <property type="entry name" value="Transferase(Phosphotransferase) domain 1"/>
    <property type="match status" value="1"/>
</dbReference>
<accession>A0A0C9VQC3</accession>